<feature type="non-terminal residue" evidence="5">
    <location>
        <position position="182"/>
    </location>
</feature>
<evidence type="ECO:0000256" key="2">
    <source>
        <dbReference type="PROSITE-ProRule" id="PRU00546"/>
    </source>
</evidence>
<dbReference type="PROSITE" id="PS50076">
    <property type="entry name" value="DNAJ_2"/>
    <property type="match status" value="1"/>
</dbReference>
<dbReference type="PANTHER" id="PTHR43096:SF52">
    <property type="entry name" value="DNAJ HOMOLOG 1, MITOCHONDRIAL-RELATED"/>
    <property type="match status" value="1"/>
</dbReference>
<dbReference type="CDD" id="cd06257">
    <property type="entry name" value="DnaJ"/>
    <property type="match status" value="1"/>
</dbReference>
<dbReference type="GO" id="GO:0042026">
    <property type="term" value="P:protein refolding"/>
    <property type="evidence" value="ECO:0007669"/>
    <property type="project" value="TreeGrafter"/>
</dbReference>
<evidence type="ECO:0000313" key="6">
    <source>
        <dbReference type="Proteomes" id="UP000568877"/>
    </source>
</evidence>
<dbReference type="GO" id="GO:0008270">
    <property type="term" value="F:zinc ion binding"/>
    <property type="evidence" value="ECO:0007669"/>
    <property type="project" value="UniProtKB-KW"/>
</dbReference>
<dbReference type="InterPro" id="IPR001305">
    <property type="entry name" value="HSP_DnaJ_Cys-rich_dom"/>
</dbReference>
<dbReference type="SUPFAM" id="SSF57938">
    <property type="entry name" value="DnaJ/Hsp40 cysteine-rich domain"/>
    <property type="match status" value="1"/>
</dbReference>
<feature type="domain" description="J" evidence="3">
    <location>
        <begin position="8"/>
        <end position="73"/>
    </location>
</feature>
<dbReference type="AlphaFoldDB" id="A0A6V8PLJ6"/>
<proteinExistence type="predicted"/>
<dbReference type="PRINTS" id="PR00625">
    <property type="entry name" value="JDOMAIN"/>
</dbReference>
<protein>
    <submittedName>
        <fullName evidence="5">Molecular chaperone DnaJ</fullName>
    </submittedName>
</protein>
<feature type="domain" description="CR-type" evidence="4">
    <location>
        <begin position="138"/>
        <end position="182"/>
    </location>
</feature>
<dbReference type="SUPFAM" id="SSF46565">
    <property type="entry name" value="Chaperone J-domain"/>
    <property type="match status" value="1"/>
</dbReference>
<dbReference type="PROSITE" id="PS51188">
    <property type="entry name" value="ZF_CR"/>
    <property type="match status" value="1"/>
</dbReference>
<gene>
    <name evidence="5" type="ORF">HKBW3S42_01462</name>
</gene>
<evidence type="ECO:0000313" key="5">
    <source>
        <dbReference type="EMBL" id="GFP33143.1"/>
    </source>
</evidence>
<keyword evidence="2" id="KW-0862">Zinc</keyword>
<dbReference type="GO" id="GO:0051082">
    <property type="term" value="F:unfolded protein binding"/>
    <property type="evidence" value="ECO:0007669"/>
    <property type="project" value="InterPro"/>
</dbReference>
<dbReference type="InterPro" id="IPR001623">
    <property type="entry name" value="DnaJ_domain"/>
</dbReference>
<dbReference type="Proteomes" id="UP000568877">
    <property type="component" value="Unassembled WGS sequence"/>
</dbReference>
<dbReference type="EMBL" id="BLSA01000293">
    <property type="protein sequence ID" value="GFP33143.1"/>
    <property type="molecule type" value="Genomic_DNA"/>
</dbReference>
<dbReference type="InterPro" id="IPR018253">
    <property type="entry name" value="DnaJ_domain_CS"/>
</dbReference>
<reference evidence="5 6" key="1">
    <citation type="journal article" date="2020" name="Front. Microbiol.">
        <title>Single-cell genomics of novel Actinobacteria with the Wood-Ljungdahl pathway discovered in a serpentinizing system.</title>
        <authorList>
            <person name="Merino N."/>
            <person name="Kawai M."/>
            <person name="Boyd E.S."/>
            <person name="Colman D.R."/>
            <person name="McGlynn S.E."/>
            <person name="Nealson K.H."/>
            <person name="Kurokawa K."/>
            <person name="Hongoh Y."/>
        </authorList>
    </citation>
    <scope>NUCLEOTIDE SEQUENCE [LARGE SCALE GENOMIC DNA]</scope>
    <source>
        <strain evidence="5 6">S42</strain>
    </source>
</reference>
<sequence length="182" mass="20320">MIRLNGKDSYKILGVDRNASQEEIKKAYRKLAQKYHPDVNPNNKSAEEKFKEVSEAYSILGDEEKRKQYDNRLRYFGEGAQRGFGYEYQPFDFSDPGSFRNLFDFFTGESTATRTMAPQKGSDITAEVHLSFEDAVKGASIRISVNREEICRTCTGSGAQPGTYPITCPSCGGRGISAINQG</sequence>
<keyword evidence="2" id="KW-0479">Metal-binding</keyword>
<dbReference type="Gene3D" id="1.10.287.110">
    <property type="entry name" value="DnaJ domain"/>
    <property type="match status" value="1"/>
</dbReference>
<dbReference type="Gene3D" id="2.60.260.20">
    <property type="entry name" value="Urease metallochaperone UreE, N-terminal domain"/>
    <property type="match status" value="1"/>
</dbReference>
<evidence type="ECO:0000259" key="4">
    <source>
        <dbReference type="PROSITE" id="PS51188"/>
    </source>
</evidence>
<keyword evidence="1" id="KW-0143">Chaperone</keyword>
<dbReference type="SMART" id="SM00271">
    <property type="entry name" value="DnaJ"/>
    <property type="match status" value="1"/>
</dbReference>
<dbReference type="GO" id="GO:0031072">
    <property type="term" value="F:heat shock protein binding"/>
    <property type="evidence" value="ECO:0007669"/>
    <property type="project" value="InterPro"/>
</dbReference>
<dbReference type="CDD" id="cd10719">
    <property type="entry name" value="DnaJ_zf"/>
    <property type="match status" value="1"/>
</dbReference>
<dbReference type="Gene3D" id="2.10.230.10">
    <property type="entry name" value="Heat shock protein DnaJ, cysteine-rich domain"/>
    <property type="match status" value="1"/>
</dbReference>
<dbReference type="InterPro" id="IPR036869">
    <property type="entry name" value="J_dom_sf"/>
</dbReference>
<dbReference type="InterPro" id="IPR036410">
    <property type="entry name" value="HSP_DnaJ_Cys-rich_dom_sf"/>
</dbReference>
<name>A0A6V8PLJ6_9ACTN</name>
<dbReference type="PROSITE" id="PS00636">
    <property type="entry name" value="DNAJ_1"/>
    <property type="match status" value="1"/>
</dbReference>
<evidence type="ECO:0000259" key="3">
    <source>
        <dbReference type="PROSITE" id="PS50076"/>
    </source>
</evidence>
<organism evidence="5 6">
    <name type="scientific">Candidatus Hakubella thermalkaliphila</name>
    <dbReference type="NCBI Taxonomy" id="2754717"/>
    <lineage>
        <taxon>Bacteria</taxon>
        <taxon>Bacillati</taxon>
        <taxon>Actinomycetota</taxon>
        <taxon>Actinomycetota incertae sedis</taxon>
        <taxon>Candidatus Hakubellales</taxon>
        <taxon>Candidatus Hakubellaceae</taxon>
        <taxon>Candidatus Hakubella</taxon>
    </lineage>
</organism>
<feature type="zinc finger region" description="CR-type" evidence="2">
    <location>
        <begin position="138"/>
        <end position="182"/>
    </location>
</feature>
<keyword evidence="2" id="KW-0863">Zinc-finger</keyword>
<comment type="caution">
    <text evidence="5">The sequence shown here is derived from an EMBL/GenBank/DDBJ whole genome shotgun (WGS) entry which is preliminary data.</text>
</comment>
<dbReference type="PANTHER" id="PTHR43096">
    <property type="entry name" value="DNAJ HOMOLOG 1, MITOCHONDRIAL-RELATED"/>
    <property type="match status" value="1"/>
</dbReference>
<dbReference type="GO" id="GO:0005737">
    <property type="term" value="C:cytoplasm"/>
    <property type="evidence" value="ECO:0007669"/>
    <property type="project" value="TreeGrafter"/>
</dbReference>
<accession>A0A6V8PLJ6</accession>
<dbReference type="Pfam" id="PF00226">
    <property type="entry name" value="DnaJ"/>
    <property type="match status" value="1"/>
</dbReference>
<evidence type="ECO:0000256" key="1">
    <source>
        <dbReference type="ARBA" id="ARBA00023186"/>
    </source>
</evidence>